<keyword evidence="13" id="KW-1278">Translocase</keyword>
<dbReference type="NCBIfam" id="TIGR01511">
    <property type="entry name" value="ATPase-IB1_Cu"/>
    <property type="match status" value="1"/>
</dbReference>
<proteinExistence type="inferred from homology"/>
<evidence type="ECO:0000256" key="6">
    <source>
        <dbReference type="ARBA" id="ARBA00022692"/>
    </source>
</evidence>
<dbReference type="EMBL" id="FTOA01000001">
    <property type="protein sequence ID" value="SIS40213.1"/>
    <property type="molecule type" value="Genomic_DNA"/>
</dbReference>
<dbReference type="SFLD" id="SFLDF00027">
    <property type="entry name" value="p-type_atpase"/>
    <property type="match status" value="1"/>
</dbReference>
<dbReference type="Pfam" id="PF00702">
    <property type="entry name" value="Hydrolase"/>
    <property type="match status" value="1"/>
</dbReference>
<feature type="transmembrane region" description="Helical" evidence="18">
    <location>
        <begin position="169"/>
        <end position="191"/>
    </location>
</feature>
<dbReference type="InterPro" id="IPR036412">
    <property type="entry name" value="HAD-like_sf"/>
</dbReference>
<dbReference type="PROSITE" id="PS50846">
    <property type="entry name" value="HMA_2"/>
    <property type="match status" value="2"/>
</dbReference>
<dbReference type="SUPFAM" id="SSF55008">
    <property type="entry name" value="HMA, heavy metal-associated domain"/>
    <property type="match status" value="2"/>
</dbReference>
<dbReference type="NCBIfam" id="TIGR00003">
    <property type="entry name" value="copper ion binding protein"/>
    <property type="match status" value="1"/>
</dbReference>
<dbReference type="Pfam" id="PF00122">
    <property type="entry name" value="E1-E2_ATPase"/>
    <property type="match status" value="1"/>
</dbReference>
<accession>A0A1N7IT04</accession>
<evidence type="ECO:0000256" key="18">
    <source>
        <dbReference type="RuleBase" id="RU362081"/>
    </source>
</evidence>
<dbReference type="GO" id="GO:0140581">
    <property type="term" value="F:P-type monovalent copper transporter activity"/>
    <property type="evidence" value="ECO:0007669"/>
    <property type="project" value="UniProtKB-EC"/>
</dbReference>
<dbReference type="NCBIfam" id="TIGR01525">
    <property type="entry name" value="ATPase-IB_hvy"/>
    <property type="match status" value="1"/>
</dbReference>
<dbReference type="InterPro" id="IPR018303">
    <property type="entry name" value="ATPase_P-typ_P_site"/>
</dbReference>
<evidence type="ECO:0000256" key="15">
    <source>
        <dbReference type="ARBA" id="ARBA00023008"/>
    </source>
</evidence>
<dbReference type="PROSITE" id="PS00154">
    <property type="entry name" value="ATPASE_E1_E2"/>
    <property type="match status" value="1"/>
</dbReference>
<organism evidence="20 21">
    <name type="scientific">Insolitispirillum peregrinum</name>
    <dbReference type="NCBI Taxonomy" id="80876"/>
    <lineage>
        <taxon>Bacteria</taxon>
        <taxon>Pseudomonadati</taxon>
        <taxon>Pseudomonadota</taxon>
        <taxon>Alphaproteobacteria</taxon>
        <taxon>Rhodospirillales</taxon>
        <taxon>Novispirillaceae</taxon>
        <taxon>Insolitispirillum</taxon>
    </lineage>
</organism>
<evidence type="ECO:0000256" key="7">
    <source>
        <dbReference type="ARBA" id="ARBA00022723"/>
    </source>
</evidence>
<dbReference type="InterPro" id="IPR059000">
    <property type="entry name" value="ATPase_P-type_domA"/>
</dbReference>
<evidence type="ECO:0000256" key="13">
    <source>
        <dbReference type="ARBA" id="ARBA00022967"/>
    </source>
</evidence>
<dbReference type="Gene3D" id="3.40.1110.10">
    <property type="entry name" value="Calcium-transporting ATPase, cytoplasmic domain N"/>
    <property type="match status" value="1"/>
</dbReference>
<feature type="transmembrane region" description="Helical" evidence="18">
    <location>
        <begin position="438"/>
        <end position="458"/>
    </location>
</feature>
<keyword evidence="8" id="KW-0677">Repeat</keyword>
<reference evidence="20 21" key="1">
    <citation type="submission" date="2017-01" db="EMBL/GenBank/DDBJ databases">
        <authorList>
            <person name="Mah S.A."/>
            <person name="Swanson W.J."/>
            <person name="Moy G.W."/>
            <person name="Vacquier V.D."/>
        </authorList>
    </citation>
    <scope>NUCLEOTIDE SEQUENCE [LARGE SCALE GENOMIC DNA]</scope>
    <source>
        <strain evidence="20 21">DSM 11589</strain>
    </source>
</reference>
<keyword evidence="7 18" id="KW-0479">Metal-binding</keyword>
<dbReference type="Gene3D" id="3.30.70.100">
    <property type="match status" value="2"/>
</dbReference>
<gene>
    <name evidence="20" type="ORF">SAMN05421779_101581</name>
</gene>
<evidence type="ECO:0000256" key="2">
    <source>
        <dbReference type="ARBA" id="ARBA00006024"/>
    </source>
</evidence>
<evidence type="ECO:0000256" key="12">
    <source>
        <dbReference type="ARBA" id="ARBA00022842"/>
    </source>
</evidence>
<dbReference type="Proteomes" id="UP000185678">
    <property type="component" value="Unassembled WGS sequence"/>
</dbReference>
<dbReference type="InterPro" id="IPR023298">
    <property type="entry name" value="ATPase_P-typ_TM_dom_sf"/>
</dbReference>
<dbReference type="InterPro" id="IPR001757">
    <property type="entry name" value="P_typ_ATPase"/>
</dbReference>
<keyword evidence="17 18" id="KW-0472">Membrane</keyword>
<dbReference type="FunFam" id="2.70.150.10:FF:000020">
    <property type="entry name" value="Copper-exporting P-type ATPase A"/>
    <property type="match status" value="1"/>
</dbReference>
<feature type="transmembrane region" description="Helical" evidence="18">
    <location>
        <begin position="410"/>
        <end position="432"/>
    </location>
</feature>
<keyword evidence="9 18" id="KW-0547">Nucleotide-binding</keyword>
<dbReference type="RefSeq" id="WP_076398658.1">
    <property type="nucleotide sequence ID" value="NZ_FTOA01000001.1"/>
</dbReference>
<dbReference type="GO" id="GO:0043682">
    <property type="term" value="F:P-type divalent copper transporter activity"/>
    <property type="evidence" value="ECO:0007669"/>
    <property type="project" value="TreeGrafter"/>
</dbReference>
<dbReference type="Gene3D" id="3.40.50.1000">
    <property type="entry name" value="HAD superfamily/HAD-like"/>
    <property type="match status" value="1"/>
</dbReference>
<keyword evidence="14 18" id="KW-1133">Transmembrane helix</keyword>
<dbReference type="GO" id="GO:0005524">
    <property type="term" value="F:ATP binding"/>
    <property type="evidence" value="ECO:0007669"/>
    <property type="project" value="UniProtKB-UniRule"/>
</dbReference>
<evidence type="ECO:0000256" key="16">
    <source>
        <dbReference type="ARBA" id="ARBA00023065"/>
    </source>
</evidence>
<feature type="domain" description="HMA" evidence="19">
    <location>
        <begin position="77"/>
        <end position="143"/>
    </location>
</feature>
<dbReference type="GO" id="GO:0055070">
    <property type="term" value="P:copper ion homeostasis"/>
    <property type="evidence" value="ECO:0007669"/>
    <property type="project" value="TreeGrafter"/>
</dbReference>
<dbReference type="InterPro" id="IPR036163">
    <property type="entry name" value="HMA_dom_sf"/>
</dbReference>
<dbReference type="NCBIfam" id="TIGR01494">
    <property type="entry name" value="ATPase_P-type"/>
    <property type="match status" value="1"/>
</dbReference>
<dbReference type="Pfam" id="PF00403">
    <property type="entry name" value="HMA"/>
    <property type="match status" value="2"/>
</dbReference>
<evidence type="ECO:0000259" key="19">
    <source>
        <dbReference type="PROSITE" id="PS50846"/>
    </source>
</evidence>
<dbReference type="PANTHER" id="PTHR43520:SF8">
    <property type="entry name" value="P-TYPE CU(+) TRANSPORTER"/>
    <property type="match status" value="1"/>
</dbReference>
<dbReference type="SFLD" id="SFLDG00002">
    <property type="entry name" value="C1.7:_P-type_atpase_like"/>
    <property type="match status" value="1"/>
</dbReference>
<comment type="subcellular location">
    <subcellularLocation>
        <location evidence="1">Cell membrane</location>
        <topology evidence="1">Multi-pass membrane protein</topology>
    </subcellularLocation>
</comment>
<keyword evidence="5 18" id="KW-1003">Cell membrane</keyword>
<evidence type="ECO:0000256" key="5">
    <source>
        <dbReference type="ARBA" id="ARBA00022475"/>
    </source>
</evidence>
<dbReference type="Gene3D" id="2.70.150.10">
    <property type="entry name" value="Calcium-transporting ATPase, cytoplasmic transduction domain A"/>
    <property type="match status" value="1"/>
</dbReference>
<evidence type="ECO:0000256" key="14">
    <source>
        <dbReference type="ARBA" id="ARBA00022989"/>
    </source>
</evidence>
<dbReference type="GO" id="GO:0005886">
    <property type="term" value="C:plasma membrane"/>
    <property type="evidence" value="ECO:0007669"/>
    <property type="project" value="UniProtKB-SubCell"/>
</dbReference>
<dbReference type="PRINTS" id="PR00119">
    <property type="entry name" value="CATATPASE"/>
</dbReference>
<keyword evidence="15" id="KW-0186">Copper</keyword>
<dbReference type="SFLD" id="SFLDS00003">
    <property type="entry name" value="Haloacid_Dehalogenase"/>
    <property type="match status" value="1"/>
</dbReference>
<dbReference type="STRING" id="80876.SAMN05421779_101581"/>
<feature type="transmembrane region" description="Helical" evidence="18">
    <location>
        <begin position="197"/>
        <end position="216"/>
    </location>
</feature>
<dbReference type="PANTHER" id="PTHR43520">
    <property type="entry name" value="ATP7, ISOFORM B"/>
    <property type="match status" value="1"/>
</dbReference>
<evidence type="ECO:0000313" key="20">
    <source>
        <dbReference type="EMBL" id="SIS40213.1"/>
    </source>
</evidence>
<evidence type="ECO:0000256" key="4">
    <source>
        <dbReference type="ARBA" id="ARBA00022448"/>
    </source>
</evidence>
<dbReference type="InterPro" id="IPR006122">
    <property type="entry name" value="HMA_Cu_ion-bd"/>
</dbReference>
<evidence type="ECO:0000256" key="10">
    <source>
        <dbReference type="ARBA" id="ARBA00022796"/>
    </source>
</evidence>
<keyword evidence="4" id="KW-0813">Transport</keyword>
<dbReference type="GO" id="GO:0060003">
    <property type="term" value="P:copper ion export"/>
    <property type="evidence" value="ECO:0007669"/>
    <property type="project" value="UniProtKB-ARBA"/>
</dbReference>
<dbReference type="PRINTS" id="PR00942">
    <property type="entry name" value="CUATPASEI"/>
</dbReference>
<dbReference type="PROSITE" id="PS01047">
    <property type="entry name" value="HMA_1"/>
    <property type="match status" value="2"/>
</dbReference>
<dbReference type="InterPro" id="IPR008250">
    <property type="entry name" value="ATPase_P-typ_transduc_dom_A_sf"/>
</dbReference>
<dbReference type="OrthoDB" id="9760802at2"/>
<keyword evidence="11 18" id="KW-0067">ATP-binding</keyword>
<evidence type="ECO:0000256" key="11">
    <source>
        <dbReference type="ARBA" id="ARBA00022840"/>
    </source>
</evidence>
<keyword evidence="21" id="KW-1185">Reference proteome</keyword>
<dbReference type="SUPFAM" id="SSF56784">
    <property type="entry name" value="HAD-like"/>
    <property type="match status" value="1"/>
</dbReference>
<evidence type="ECO:0000313" key="21">
    <source>
        <dbReference type="Proteomes" id="UP000185678"/>
    </source>
</evidence>
<dbReference type="CDD" id="cd02094">
    <property type="entry name" value="P-type_ATPase_Cu-like"/>
    <property type="match status" value="1"/>
</dbReference>
<feature type="domain" description="HMA" evidence="19">
    <location>
        <begin position="9"/>
        <end position="75"/>
    </location>
</feature>
<dbReference type="InterPro" id="IPR027256">
    <property type="entry name" value="P-typ_ATPase_IB"/>
</dbReference>
<dbReference type="InterPro" id="IPR017969">
    <property type="entry name" value="Heavy-metal-associated_CS"/>
</dbReference>
<evidence type="ECO:0000256" key="17">
    <source>
        <dbReference type="ARBA" id="ARBA00023136"/>
    </source>
</evidence>
<dbReference type="GO" id="GO:0016887">
    <property type="term" value="F:ATP hydrolysis activity"/>
    <property type="evidence" value="ECO:0007669"/>
    <property type="project" value="InterPro"/>
</dbReference>
<evidence type="ECO:0000256" key="3">
    <source>
        <dbReference type="ARBA" id="ARBA00012517"/>
    </source>
</evidence>
<dbReference type="CDD" id="cd00371">
    <property type="entry name" value="HMA"/>
    <property type="match status" value="2"/>
</dbReference>
<dbReference type="InterPro" id="IPR023214">
    <property type="entry name" value="HAD_sf"/>
</dbReference>
<keyword evidence="6 18" id="KW-0812">Transmembrane</keyword>
<keyword evidence="10" id="KW-0187">Copper transport</keyword>
<keyword evidence="12" id="KW-0460">Magnesium</keyword>
<sequence length="814" mass="83822">MSHSAAALKKASFPINGMTCAACSGRLQRVLGKQPGVQSADVSLASERADITFDPASTTTEALAQAVSAAGFSVPEQTLTVQIGGMTCAACSTRLEKVLGKVPGIHSVSVNLATEQARLTVPTGVVPPADILDAVQRAGFSGTLLTSDAEQHQQAMATARKASRHDLTVVLLSAALTLPLLSEMLAHFGLLSWRLPPMVQLLLASIVQFTVGLRFYRGAWKSLRSGSGNMDVLVVLGTSAAWGLSAWRTFTIPHHPELYFEASAVVVTLVLLGKWLEGRAKRGAAAAIHALMALRPPVARVLRNGQEVELPPEAVALGDQVIVRPGERFPVDGVVVKGDSAVDESLLTGESLPVAKAPGDSVTGGAINGTGLLIVETTAVGSNSTLARIIRLVSDAQASKAPVQKLVDRISAIFVPVVLVLAAMTFAVWWLGFGAPNLAFAAAVAVLVIACPCALGLATPTAIMVGTGVAARHGILIKNAEALERAHAVTAVVFDKTGTLTIGQPTVGSLHPVTGTPEALLTLVAAAQQGSEHPLGKAILSEAASRSLPLPPLQGFQAVPGRGIQATLAGASVIIGSRVFMELNGVAVPPALEQTASDLEQQGNSVIWAAQDGGHGPSLNGLIALSDAARPTAAAAVQALQQAGVHVVMLTGDRAKTAEAIATPLGISDIRAEVLPDQKAAQVESLQAQGYIVAMVGDGVNDAPALAKADVAMAMGSGSDVAMETADLTLMRSDPALVAQALDISAATYRKIRQNLFWAFAYNVVALPLAASGSLSPALAGAAMAFSSVSVVSNSLLLRRWRIVVAKSCEHGSH</sequence>
<comment type="similarity">
    <text evidence="2 18">Belongs to the cation transport ATPase (P-type) (TC 3.A.3) family. Type IB subfamily.</text>
</comment>
<keyword evidence="16" id="KW-0406">Ion transport</keyword>
<name>A0A1N7IT04_9PROT</name>
<evidence type="ECO:0000256" key="8">
    <source>
        <dbReference type="ARBA" id="ARBA00022737"/>
    </source>
</evidence>
<dbReference type="InterPro" id="IPR044492">
    <property type="entry name" value="P_typ_ATPase_HD_dom"/>
</dbReference>
<dbReference type="GO" id="GO:0005507">
    <property type="term" value="F:copper ion binding"/>
    <property type="evidence" value="ECO:0007669"/>
    <property type="project" value="InterPro"/>
</dbReference>
<feature type="transmembrane region" description="Helical" evidence="18">
    <location>
        <begin position="755"/>
        <end position="772"/>
    </location>
</feature>
<dbReference type="InterPro" id="IPR023299">
    <property type="entry name" value="ATPase_P-typ_cyto_dom_N"/>
</dbReference>
<evidence type="ECO:0000256" key="9">
    <source>
        <dbReference type="ARBA" id="ARBA00022741"/>
    </source>
</evidence>
<protein>
    <recommendedName>
        <fullName evidence="3">P-type Cu(+) transporter</fullName>
        <ecNumber evidence="3">7.2.2.8</ecNumber>
    </recommendedName>
</protein>
<dbReference type="AlphaFoldDB" id="A0A1N7IT04"/>
<dbReference type="InterPro" id="IPR006121">
    <property type="entry name" value="HMA_dom"/>
</dbReference>
<feature type="transmembrane region" description="Helical" evidence="18">
    <location>
        <begin position="778"/>
        <end position="798"/>
    </location>
</feature>
<dbReference type="FunFam" id="3.30.70.100:FF:000005">
    <property type="entry name" value="Copper-exporting P-type ATPase A"/>
    <property type="match status" value="2"/>
</dbReference>
<evidence type="ECO:0000256" key="1">
    <source>
        <dbReference type="ARBA" id="ARBA00004651"/>
    </source>
</evidence>
<dbReference type="SUPFAM" id="SSF81665">
    <property type="entry name" value="Calcium ATPase, transmembrane domain M"/>
    <property type="match status" value="1"/>
</dbReference>
<dbReference type="SUPFAM" id="SSF81653">
    <property type="entry name" value="Calcium ATPase, transduction domain A"/>
    <property type="match status" value="1"/>
</dbReference>
<dbReference type="EC" id="7.2.2.8" evidence="3"/>